<dbReference type="InterPro" id="IPR001789">
    <property type="entry name" value="Sig_transdc_resp-reg_receiver"/>
</dbReference>
<proteinExistence type="predicted"/>
<dbReference type="Pfam" id="PF00512">
    <property type="entry name" value="HisKA"/>
    <property type="match status" value="1"/>
</dbReference>
<evidence type="ECO:0000256" key="4">
    <source>
        <dbReference type="ARBA" id="ARBA00023012"/>
    </source>
</evidence>
<dbReference type="InterPro" id="IPR003661">
    <property type="entry name" value="HisK_dim/P_dom"/>
</dbReference>
<dbReference type="InterPro" id="IPR011006">
    <property type="entry name" value="CheY-like_superfamily"/>
</dbReference>
<evidence type="ECO:0000313" key="9">
    <source>
        <dbReference type="Proteomes" id="UP000215002"/>
    </source>
</evidence>
<feature type="domain" description="Response regulatory" evidence="7">
    <location>
        <begin position="478"/>
        <end position="596"/>
    </location>
</feature>
<dbReference type="EC" id="2.7.13.3" evidence="2"/>
<dbReference type="SMART" id="SM00387">
    <property type="entry name" value="HATPase_c"/>
    <property type="match status" value="1"/>
</dbReference>
<dbReference type="FunFam" id="3.30.565.10:FF:000010">
    <property type="entry name" value="Sensor histidine kinase RcsC"/>
    <property type="match status" value="1"/>
</dbReference>
<evidence type="ECO:0000256" key="3">
    <source>
        <dbReference type="ARBA" id="ARBA00022553"/>
    </source>
</evidence>
<dbReference type="InterPro" id="IPR004358">
    <property type="entry name" value="Sig_transdc_His_kin-like_C"/>
</dbReference>
<organism evidence="8 9">
    <name type="scientific">Mucilaginibacter xinganensis</name>
    <dbReference type="NCBI Taxonomy" id="1234841"/>
    <lineage>
        <taxon>Bacteria</taxon>
        <taxon>Pseudomonadati</taxon>
        <taxon>Bacteroidota</taxon>
        <taxon>Sphingobacteriia</taxon>
        <taxon>Sphingobacteriales</taxon>
        <taxon>Sphingobacteriaceae</taxon>
        <taxon>Mucilaginibacter</taxon>
    </lineage>
</organism>
<dbReference type="InterPro" id="IPR036890">
    <property type="entry name" value="HATPase_C_sf"/>
</dbReference>
<dbReference type="CDD" id="cd16922">
    <property type="entry name" value="HATPase_EvgS-ArcB-TorS-like"/>
    <property type="match status" value="1"/>
</dbReference>
<dbReference type="AlphaFoldDB" id="A0A223P0Y4"/>
<dbReference type="SUPFAM" id="SSF55874">
    <property type="entry name" value="ATPase domain of HSP90 chaperone/DNA topoisomerase II/histidine kinase"/>
    <property type="match status" value="1"/>
</dbReference>
<dbReference type="InterPro" id="IPR005467">
    <property type="entry name" value="His_kinase_dom"/>
</dbReference>
<dbReference type="EMBL" id="CP022743">
    <property type="protein sequence ID" value="ASU35498.1"/>
    <property type="molecule type" value="Genomic_DNA"/>
</dbReference>
<dbReference type="SUPFAM" id="SSF52172">
    <property type="entry name" value="CheY-like"/>
    <property type="match status" value="1"/>
</dbReference>
<dbReference type="PROSITE" id="PS50110">
    <property type="entry name" value="RESPONSE_REGULATORY"/>
    <property type="match status" value="1"/>
</dbReference>
<dbReference type="KEGG" id="muc:MuYL_3613"/>
<keyword evidence="4" id="KW-0902">Two-component regulatory system</keyword>
<evidence type="ECO:0000256" key="1">
    <source>
        <dbReference type="ARBA" id="ARBA00000085"/>
    </source>
</evidence>
<dbReference type="CDD" id="cd17546">
    <property type="entry name" value="REC_hyHK_CKI1_RcsC-like"/>
    <property type="match status" value="1"/>
</dbReference>
<comment type="catalytic activity">
    <reaction evidence="1">
        <text>ATP + protein L-histidine = ADP + protein N-phospho-L-histidine.</text>
        <dbReference type="EC" id="2.7.13.3"/>
    </reaction>
</comment>
<dbReference type="GO" id="GO:0000155">
    <property type="term" value="F:phosphorelay sensor kinase activity"/>
    <property type="evidence" value="ECO:0007669"/>
    <property type="project" value="InterPro"/>
</dbReference>
<dbReference type="Gene3D" id="1.10.287.130">
    <property type="match status" value="1"/>
</dbReference>
<protein>
    <recommendedName>
        <fullName evidence="2">histidine kinase</fullName>
        <ecNumber evidence="2">2.7.13.3</ecNumber>
    </recommendedName>
</protein>
<feature type="domain" description="Histidine kinase" evidence="6">
    <location>
        <begin position="231"/>
        <end position="453"/>
    </location>
</feature>
<sequence>MSKNAGFFNFSIRNIISEDQSILIQARIRLLYFGFFIVFAAVAGLFFSVYLQHLRLLTATSGFTLLGVVVLFKYLTYKPQWRQISHILLFIATFINLSNVFVVIQKVDIITIQMILLVVIFSYYMLGHGWGLFYSLLNIIPVMVFYVLDYNESYFIAFRPENIDQATIIISMFANFIIIVFIHSHFYTAFFKNIRQLEQTSQRQTILNSELELAIDKAEKSSQIKSEFLATMSHEIRTPLNAIVGMSNLMIMAHPRDDQKENLKVLKSSANNLQSIVNDVLDFNKIEAGKVIFEQVKFNLVDLLQNICGAQQRKAEDKGITFELKIDPILNDRVLLGDPTRLTQILLNLVSNAIKFTRQGNVYVKAFCNEDRDNKMSISFIVRDTGIGIDKNNLQFIFEPFTQESITNTRQYGGTGMGLAIVKRLLELQGAHIAVSSKIGEGSEFSFRMDFGKSSASIAEIGEKHPLLQNTEALNTLKVLIAEDNPVNVLLMKKLLSKWKILPVIAENGESVVAVYEKGSFDIILMDLQMPVMNGFDAAMAIRKLPNAEKAKVPIIALSATTLPDIEEQIFKAGMNDYVSKPFKPEELMEKVQNLVFSFAAHSSL</sequence>
<dbReference type="InterPro" id="IPR036097">
    <property type="entry name" value="HisK_dim/P_sf"/>
</dbReference>
<name>A0A223P0Y4_9SPHI</name>
<dbReference type="RefSeq" id="WP_094571669.1">
    <property type="nucleotide sequence ID" value="NZ_CP022743.1"/>
</dbReference>
<evidence type="ECO:0000313" key="8">
    <source>
        <dbReference type="EMBL" id="ASU35498.1"/>
    </source>
</evidence>
<dbReference type="Pfam" id="PF00072">
    <property type="entry name" value="Response_reg"/>
    <property type="match status" value="1"/>
</dbReference>
<evidence type="ECO:0000256" key="2">
    <source>
        <dbReference type="ARBA" id="ARBA00012438"/>
    </source>
</evidence>
<dbReference type="SUPFAM" id="SSF47384">
    <property type="entry name" value="Homodimeric domain of signal transducing histidine kinase"/>
    <property type="match status" value="1"/>
</dbReference>
<dbReference type="InterPro" id="IPR003594">
    <property type="entry name" value="HATPase_dom"/>
</dbReference>
<feature type="modified residue" description="4-aspartylphosphate" evidence="5">
    <location>
        <position position="527"/>
    </location>
</feature>
<evidence type="ECO:0000259" key="6">
    <source>
        <dbReference type="PROSITE" id="PS50109"/>
    </source>
</evidence>
<evidence type="ECO:0000256" key="5">
    <source>
        <dbReference type="PROSITE-ProRule" id="PRU00169"/>
    </source>
</evidence>
<dbReference type="PANTHER" id="PTHR45339:SF1">
    <property type="entry name" value="HYBRID SIGNAL TRANSDUCTION HISTIDINE KINASE J"/>
    <property type="match status" value="1"/>
</dbReference>
<dbReference type="Gene3D" id="3.40.50.2300">
    <property type="match status" value="1"/>
</dbReference>
<dbReference type="CDD" id="cd00082">
    <property type="entry name" value="HisKA"/>
    <property type="match status" value="1"/>
</dbReference>
<dbReference type="PROSITE" id="PS50109">
    <property type="entry name" value="HIS_KIN"/>
    <property type="match status" value="1"/>
</dbReference>
<dbReference type="Proteomes" id="UP000215002">
    <property type="component" value="Chromosome"/>
</dbReference>
<keyword evidence="3 5" id="KW-0597">Phosphoprotein</keyword>
<dbReference type="Gene3D" id="3.30.565.10">
    <property type="entry name" value="Histidine kinase-like ATPase, C-terminal domain"/>
    <property type="match status" value="1"/>
</dbReference>
<dbReference type="PANTHER" id="PTHR45339">
    <property type="entry name" value="HYBRID SIGNAL TRANSDUCTION HISTIDINE KINASE J"/>
    <property type="match status" value="1"/>
</dbReference>
<evidence type="ECO:0000259" key="7">
    <source>
        <dbReference type="PROSITE" id="PS50110"/>
    </source>
</evidence>
<keyword evidence="9" id="KW-1185">Reference proteome</keyword>
<dbReference type="Pfam" id="PF02518">
    <property type="entry name" value="HATPase_c"/>
    <property type="match status" value="1"/>
</dbReference>
<dbReference type="OrthoDB" id="9811889at2"/>
<reference evidence="8 9" key="1">
    <citation type="submission" date="2017-08" db="EMBL/GenBank/DDBJ databases">
        <title>Complete genome sequence of Mucilaginibacter sp. strain BJC16-A31.</title>
        <authorList>
            <consortium name="Henan University of Science and Technology"/>
            <person name="You X."/>
        </authorList>
    </citation>
    <scope>NUCLEOTIDE SEQUENCE [LARGE SCALE GENOMIC DNA]</scope>
    <source>
        <strain evidence="8 9">BJC16-A31</strain>
    </source>
</reference>
<dbReference type="PRINTS" id="PR00344">
    <property type="entry name" value="BCTRLSENSOR"/>
</dbReference>
<dbReference type="SMART" id="SM00448">
    <property type="entry name" value="REC"/>
    <property type="match status" value="1"/>
</dbReference>
<dbReference type="SMART" id="SM00388">
    <property type="entry name" value="HisKA"/>
    <property type="match status" value="1"/>
</dbReference>
<accession>A0A223P0Y4</accession>
<gene>
    <name evidence="8" type="ORF">MuYL_3613</name>
</gene>